<comment type="caution">
    <text evidence="8">The sequence shown here is derived from an EMBL/GenBank/DDBJ whole genome shotgun (WGS) entry which is preliminary data.</text>
</comment>
<dbReference type="AlphaFoldDB" id="A0A397UN22"/>
<dbReference type="STRING" id="44941.A0A397UN22"/>
<sequence length="109" mass="12294">MVGRGIQACGTSSLVVIESGIVADMYELAERGSAYGSFYLIYTFSFLLGPLFGGYFTQYFGWRSIFWYLAIMSGVVYIAILLFVHETFNSNNQTWRRNETNPKLVSEGS</sequence>
<name>A0A397UN22_9GLOM</name>
<evidence type="ECO:0000256" key="4">
    <source>
        <dbReference type="ARBA" id="ARBA00022989"/>
    </source>
</evidence>
<feature type="transmembrane region" description="Helical" evidence="6">
    <location>
        <begin position="65"/>
        <end position="84"/>
    </location>
</feature>
<dbReference type="Pfam" id="PF07690">
    <property type="entry name" value="MFS_1"/>
    <property type="match status" value="1"/>
</dbReference>
<dbReference type="InterPro" id="IPR011701">
    <property type="entry name" value="MFS"/>
</dbReference>
<reference evidence="8 9" key="1">
    <citation type="submission" date="2018-06" db="EMBL/GenBank/DDBJ databases">
        <title>Comparative genomics reveals the genomic features of Rhizophagus irregularis, R. cerebriforme, R. diaphanum and Gigaspora rosea, and their symbiotic lifestyle signature.</title>
        <authorList>
            <person name="Morin E."/>
            <person name="San Clemente H."/>
            <person name="Chen E.C.H."/>
            <person name="De La Providencia I."/>
            <person name="Hainaut M."/>
            <person name="Kuo A."/>
            <person name="Kohler A."/>
            <person name="Murat C."/>
            <person name="Tang N."/>
            <person name="Roy S."/>
            <person name="Loubradou J."/>
            <person name="Henrissat B."/>
            <person name="Grigoriev I.V."/>
            <person name="Corradi N."/>
            <person name="Roux C."/>
            <person name="Martin F.M."/>
        </authorList>
    </citation>
    <scope>NUCLEOTIDE SEQUENCE [LARGE SCALE GENOMIC DNA]</scope>
    <source>
        <strain evidence="8 9">DAOM 194757</strain>
    </source>
</reference>
<dbReference type="PANTHER" id="PTHR23502">
    <property type="entry name" value="MAJOR FACILITATOR SUPERFAMILY"/>
    <property type="match status" value="1"/>
</dbReference>
<protein>
    <submittedName>
        <fullName evidence="8">Major facilitator superfamily domain-containing protein</fullName>
    </submittedName>
</protein>
<evidence type="ECO:0000256" key="5">
    <source>
        <dbReference type="ARBA" id="ARBA00023136"/>
    </source>
</evidence>
<proteinExistence type="predicted"/>
<gene>
    <name evidence="8" type="ORF">C2G38_93401</name>
</gene>
<dbReference type="InterPro" id="IPR020846">
    <property type="entry name" value="MFS_dom"/>
</dbReference>
<evidence type="ECO:0000256" key="1">
    <source>
        <dbReference type="ARBA" id="ARBA00004141"/>
    </source>
</evidence>
<dbReference type="OrthoDB" id="440553at2759"/>
<dbReference type="InterPro" id="IPR036259">
    <property type="entry name" value="MFS_trans_sf"/>
</dbReference>
<feature type="domain" description="Major facilitator superfamily (MFS) profile" evidence="7">
    <location>
        <begin position="1"/>
        <end position="109"/>
    </location>
</feature>
<accession>A0A397UN22</accession>
<evidence type="ECO:0000259" key="7">
    <source>
        <dbReference type="PROSITE" id="PS50850"/>
    </source>
</evidence>
<evidence type="ECO:0000256" key="2">
    <source>
        <dbReference type="ARBA" id="ARBA00022448"/>
    </source>
</evidence>
<keyword evidence="3 6" id="KW-0812">Transmembrane</keyword>
<dbReference type="Gene3D" id="1.20.1720.10">
    <property type="entry name" value="Multidrug resistance protein D"/>
    <property type="match status" value="1"/>
</dbReference>
<dbReference type="SUPFAM" id="SSF103473">
    <property type="entry name" value="MFS general substrate transporter"/>
    <property type="match status" value="1"/>
</dbReference>
<keyword evidence="5 6" id="KW-0472">Membrane</keyword>
<dbReference type="Proteomes" id="UP000266673">
    <property type="component" value="Unassembled WGS sequence"/>
</dbReference>
<dbReference type="GO" id="GO:0005886">
    <property type="term" value="C:plasma membrane"/>
    <property type="evidence" value="ECO:0007669"/>
    <property type="project" value="TreeGrafter"/>
</dbReference>
<dbReference type="GO" id="GO:0022857">
    <property type="term" value="F:transmembrane transporter activity"/>
    <property type="evidence" value="ECO:0007669"/>
    <property type="project" value="InterPro"/>
</dbReference>
<dbReference type="PANTHER" id="PTHR23502:SF51">
    <property type="entry name" value="QUINIDINE RESISTANCE PROTEIN 1-RELATED"/>
    <property type="match status" value="1"/>
</dbReference>
<keyword evidence="4 6" id="KW-1133">Transmembrane helix</keyword>
<evidence type="ECO:0000313" key="8">
    <source>
        <dbReference type="EMBL" id="RIB11640.1"/>
    </source>
</evidence>
<keyword evidence="2" id="KW-0813">Transport</keyword>
<organism evidence="8 9">
    <name type="scientific">Gigaspora rosea</name>
    <dbReference type="NCBI Taxonomy" id="44941"/>
    <lineage>
        <taxon>Eukaryota</taxon>
        <taxon>Fungi</taxon>
        <taxon>Fungi incertae sedis</taxon>
        <taxon>Mucoromycota</taxon>
        <taxon>Glomeromycotina</taxon>
        <taxon>Glomeromycetes</taxon>
        <taxon>Diversisporales</taxon>
        <taxon>Gigasporaceae</taxon>
        <taxon>Gigaspora</taxon>
    </lineage>
</organism>
<evidence type="ECO:0000256" key="3">
    <source>
        <dbReference type="ARBA" id="ARBA00022692"/>
    </source>
</evidence>
<keyword evidence="9" id="KW-1185">Reference proteome</keyword>
<evidence type="ECO:0000313" key="9">
    <source>
        <dbReference type="Proteomes" id="UP000266673"/>
    </source>
</evidence>
<dbReference type="EMBL" id="QKWP01001111">
    <property type="protein sequence ID" value="RIB11640.1"/>
    <property type="molecule type" value="Genomic_DNA"/>
</dbReference>
<dbReference type="PROSITE" id="PS50850">
    <property type="entry name" value="MFS"/>
    <property type="match status" value="1"/>
</dbReference>
<feature type="transmembrane region" description="Helical" evidence="6">
    <location>
        <begin position="34"/>
        <end position="53"/>
    </location>
</feature>
<evidence type="ECO:0000256" key="6">
    <source>
        <dbReference type="SAM" id="Phobius"/>
    </source>
</evidence>
<comment type="subcellular location">
    <subcellularLocation>
        <location evidence="1">Membrane</location>
        <topology evidence="1">Multi-pass membrane protein</topology>
    </subcellularLocation>
</comment>